<keyword evidence="1" id="KW-1133">Transmembrane helix</keyword>
<sequence length="165" mass="19030">MKVIGIISSVIFIVLIWQGISFYQSVLDYPDKLEEKAMQRAKSEAVISTVDETIQYHGTDDAYVVLKGPNNDGEEVYVFVPEEKAPLVTKKTEEGVTSEAIKNKISEQYSPMEIIDIKPGIETNKEDQQVLVWEATFIDTDNRYTFAYYYYSNGEYWRSRTIRQS</sequence>
<evidence type="ECO:0000256" key="1">
    <source>
        <dbReference type="SAM" id="Phobius"/>
    </source>
</evidence>
<dbReference type="InterPro" id="IPR046350">
    <property type="entry name" value="Cystatin_sf"/>
</dbReference>
<evidence type="ECO:0000313" key="3">
    <source>
        <dbReference type="EMBL" id="KMM38187.1"/>
    </source>
</evidence>
<evidence type="ECO:0000313" key="4">
    <source>
        <dbReference type="Proteomes" id="UP000035996"/>
    </source>
</evidence>
<dbReference type="STRING" id="157733.AB986_02360"/>
<feature type="domain" description="Cell wall elongation regulator TseB-like" evidence="2">
    <location>
        <begin position="36"/>
        <end position="81"/>
    </location>
</feature>
<accession>A0A0J6FV10</accession>
<keyword evidence="4" id="KW-1185">Reference proteome</keyword>
<proteinExistence type="predicted"/>
<dbReference type="Pfam" id="PF17881">
    <property type="entry name" value="TseB"/>
    <property type="match status" value="1"/>
</dbReference>
<dbReference type="RefSeq" id="WP_048309270.1">
    <property type="nucleotide sequence ID" value="NZ_JAVAJC010000002.1"/>
</dbReference>
<protein>
    <recommendedName>
        <fullName evidence="2">Cell wall elongation regulator TseB-like domain-containing protein</fullName>
    </recommendedName>
</protein>
<dbReference type="Gene3D" id="3.10.450.40">
    <property type="match status" value="2"/>
</dbReference>
<keyword evidence="1" id="KW-0472">Membrane</keyword>
<dbReference type="InterPro" id="IPR041401">
    <property type="entry name" value="TseB-like_dom"/>
</dbReference>
<organism evidence="3 4">
    <name type="scientific">Guptibacillus hwajinpoensis</name>
    <dbReference type="NCBI Taxonomy" id="208199"/>
    <lineage>
        <taxon>Bacteria</taxon>
        <taxon>Bacillati</taxon>
        <taxon>Bacillota</taxon>
        <taxon>Bacilli</taxon>
        <taxon>Bacillales</taxon>
        <taxon>Guptibacillaceae</taxon>
        <taxon>Guptibacillus</taxon>
    </lineage>
</organism>
<evidence type="ECO:0000259" key="2">
    <source>
        <dbReference type="Pfam" id="PF17881"/>
    </source>
</evidence>
<dbReference type="OrthoDB" id="2381181at2"/>
<keyword evidence="1" id="KW-0812">Transmembrane</keyword>
<dbReference type="EMBL" id="LELK01000001">
    <property type="protein sequence ID" value="KMM38187.1"/>
    <property type="molecule type" value="Genomic_DNA"/>
</dbReference>
<reference evidence="3" key="1">
    <citation type="submission" date="2015-06" db="EMBL/GenBank/DDBJ databases">
        <authorList>
            <person name="Liu B."/>
            <person name="Wang J."/>
            <person name="Zhu Y."/>
            <person name="Liu G."/>
            <person name="Chen Q."/>
            <person name="Zheng C."/>
            <person name="Che J."/>
            <person name="Ge C."/>
            <person name="Shi H."/>
            <person name="Pan Z."/>
            <person name="Liu X."/>
        </authorList>
    </citation>
    <scope>NUCLEOTIDE SEQUENCE [LARGE SCALE GENOMIC DNA]</scope>
    <source>
        <strain evidence="3">DSM 16346</strain>
    </source>
</reference>
<name>A0A0J6FV10_9BACL</name>
<comment type="caution">
    <text evidence="3">The sequence shown here is derived from an EMBL/GenBank/DDBJ whole genome shotgun (WGS) entry which is preliminary data.</text>
</comment>
<dbReference type="SUPFAM" id="SSF54403">
    <property type="entry name" value="Cystatin/monellin"/>
    <property type="match status" value="2"/>
</dbReference>
<feature type="transmembrane region" description="Helical" evidence="1">
    <location>
        <begin position="6"/>
        <end position="26"/>
    </location>
</feature>
<dbReference type="Proteomes" id="UP000035996">
    <property type="component" value="Unassembled WGS sequence"/>
</dbReference>
<gene>
    <name evidence="3" type="ORF">AB986_02360</name>
</gene>
<dbReference type="AlphaFoldDB" id="A0A0J6FV10"/>